<keyword evidence="10" id="KW-1185">Reference proteome</keyword>
<dbReference type="FunFam" id="1.20.1250.20:FF:000013">
    <property type="entry name" value="MFS general substrate transporter"/>
    <property type="match status" value="1"/>
</dbReference>
<evidence type="ECO:0000256" key="3">
    <source>
        <dbReference type="ARBA" id="ARBA00022692"/>
    </source>
</evidence>
<dbReference type="GO" id="GO:0016020">
    <property type="term" value="C:membrane"/>
    <property type="evidence" value="ECO:0007669"/>
    <property type="project" value="UniProtKB-SubCell"/>
</dbReference>
<proteinExistence type="predicted"/>
<feature type="compositionally biased region" description="Low complexity" evidence="6">
    <location>
        <begin position="1"/>
        <end position="15"/>
    </location>
</feature>
<dbReference type="InterPro" id="IPR020846">
    <property type="entry name" value="MFS_dom"/>
</dbReference>
<dbReference type="PROSITE" id="PS50850">
    <property type="entry name" value="MFS"/>
    <property type="match status" value="1"/>
</dbReference>
<feature type="transmembrane region" description="Helical" evidence="7">
    <location>
        <begin position="277"/>
        <end position="302"/>
    </location>
</feature>
<organism evidence="9 10">
    <name type="scientific">Pleurostoma richardsiae</name>
    <dbReference type="NCBI Taxonomy" id="41990"/>
    <lineage>
        <taxon>Eukaryota</taxon>
        <taxon>Fungi</taxon>
        <taxon>Dikarya</taxon>
        <taxon>Ascomycota</taxon>
        <taxon>Pezizomycotina</taxon>
        <taxon>Sordariomycetes</taxon>
        <taxon>Sordariomycetidae</taxon>
        <taxon>Calosphaeriales</taxon>
        <taxon>Pleurostomataceae</taxon>
        <taxon>Pleurostoma</taxon>
    </lineage>
</organism>
<feature type="transmembrane region" description="Helical" evidence="7">
    <location>
        <begin position="209"/>
        <end position="229"/>
    </location>
</feature>
<dbReference type="Gene3D" id="1.20.1250.20">
    <property type="entry name" value="MFS general substrate transporter like domains"/>
    <property type="match status" value="2"/>
</dbReference>
<evidence type="ECO:0000256" key="7">
    <source>
        <dbReference type="SAM" id="Phobius"/>
    </source>
</evidence>
<feature type="region of interest" description="Disordered" evidence="6">
    <location>
        <begin position="1"/>
        <end position="23"/>
    </location>
</feature>
<feature type="transmembrane region" description="Helical" evidence="7">
    <location>
        <begin position="403"/>
        <end position="424"/>
    </location>
</feature>
<dbReference type="PANTHER" id="PTHR43791:SF9">
    <property type="entry name" value="MAJOR FACILITATOR-TYPE TRANSPORTER HXNP"/>
    <property type="match status" value="1"/>
</dbReference>
<comment type="caution">
    <text evidence="9">The sequence shown here is derived from an EMBL/GenBank/DDBJ whole genome shotgun (WGS) entry which is preliminary data.</text>
</comment>
<feature type="transmembrane region" description="Helical" evidence="7">
    <location>
        <begin position="436"/>
        <end position="456"/>
    </location>
</feature>
<dbReference type="Pfam" id="PF07690">
    <property type="entry name" value="MFS_1"/>
    <property type="match status" value="1"/>
</dbReference>
<feature type="transmembrane region" description="Helical" evidence="7">
    <location>
        <begin position="314"/>
        <end position="332"/>
    </location>
</feature>
<dbReference type="FunFam" id="1.20.1250.20:FF:000188">
    <property type="entry name" value="MFS general substrate transporter"/>
    <property type="match status" value="1"/>
</dbReference>
<dbReference type="InterPro" id="IPR011701">
    <property type="entry name" value="MFS"/>
</dbReference>
<keyword evidence="4 7" id="KW-1133">Transmembrane helix</keyword>
<feature type="transmembrane region" description="Helical" evidence="7">
    <location>
        <begin position="85"/>
        <end position="104"/>
    </location>
</feature>
<name>A0AA38RSD3_9PEZI</name>
<dbReference type="SUPFAM" id="SSF103473">
    <property type="entry name" value="MFS general substrate transporter"/>
    <property type="match status" value="1"/>
</dbReference>
<keyword evidence="5 7" id="KW-0472">Membrane</keyword>
<dbReference type="PANTHER" id="PTHR43791">
    <property type="entry name" value="PERMEASE-RELATED"/>
    <property type="match status" value="1"/>
</dbReference>
<dbReference type="GO" id="GO:0022857">
    <property type="term" value="F:transmembrane transporter activity"/>
    <property type="evidence" value="ECO:0007669"/>
    <property type="project" value="InterPro"/>
</dbReference>
<evidence type="ECO:0000256" key="1">
    <source>
        <dbReference type="ARBA" id="ARBA00004141"/>
    </source>
</evidence>
<feature type="domain" description="Major facilitator superfamily (MFS) profile" evidence="8">
    <location>
        <begin position="50"/>
        <end position="462"/>
    </location>
</feature>
<gene>
    <name evidence="9" type="ORF">NKR23_g5599</name>
</gene>
<evidence type="ECO:0000313" key="10">
    <source>
        <dbReference type="Proteomes" id="UP001174694"/>
    </source>
</evidence>
<keyword evidence="2" id="KW-0813">Transport</keyword>
<feature type="transmembrane region" description="Helical" evidence="7">
    <location>
        <begin position="176"/>
        <end position="197"/>
    </location>
</feature>
<reference evidence="9" key="1">
    <citation type="submission" date="2022-07" db="EMBL/GenBank/DDBJ databases">
        <title>Fungi with potential for degradation of polypropylene.</title>
        <authorList>
            <person name="Gostincar C."/>
        </authorList>
    </citation>
    <scope>NUCLEOTIDE SEQUENCE</scope>
    <source>
        <strain evidence="9">EXF-13308</strain>
    </source>
</reference>
<feature type="transmembrane region" description="Helical" evidence="7">
    <location>
        <begin position="146"/>
        <end position="164"/>
    </location>
</feature>
<feature type="transmembrane region" description="Helical" evidence="7">
    <location>
        <begin position="344"/>
        <end position="363"/>
    </location>
</feature>
<evidence type="ECO:0000256" key="2">
    <source>
        <dbReference type="ARBA" id="ARBA00022448"/>
    </source>
</evidence>
<dbReference type="AlphaFoldDB" id="A0AA38RSD3"/>
<evidence type="ECO:0000313" key="9">
    <source>
        <dbReference type="EMBL" id="KAJ9145114.1"/>
    </source>
</evidence>
<dbReference type="InterPro" id="IPR036259">
    <property type="entry name" value="MFS_trans_sf"/>
</dbReference>
<dbReference type="Proteomes" id="UP001174694">
    <property type="component" value="Unassembled WGS sequence"/>
</dbReference>
<evidence type="ECO:0000256" key="6">
    <source>
        <dbReference type="SAM" id="MobiDB-lite"/>
    </source>
</evidence>
<evidence type="ECO:0000256" key="5">
    <source>
        <dbReference type="ARBA" id="ARBA00023136"/>
    </source>
</evidence>
<accession>A0AA38RSD3</accession>
<dbReference type="EMBL" id="JANBVO010000015">
    <property type="protein sequence ID" value="KAJ9145114.1"/>
    <property type="molecule type" value="Genomic_DNA"/>
</dbReference>
<comment type="subcellular location">
    <subcellularLocation>
        <location evidence="1">Membrane</location>
        <topology evidence="1">Multi-pass membrane protein</topology>
    </subcellularLocation>
</comment>
<protein>
    <submittedName>
        <fullName evidence="9">MFS general substrate transporter</fullName>
    </submittedName>
</protein>
<keyword evidence="3 7" id="KW-0812">Transmembrane</keyword>
<evidence type="ECO:0000259" key="8">
    <source>
        <dbReference type="PROSITE" id="PS50850"/>
    </source>
</evidence>
<evidence type="ECO:0000256" key="4">
    <source>
        <dbReference type="ARBA" id="ARBA00022989"/>
    </source>
</evidence>
<feature type="transmembrane region" description="Helical" evidence="7">
    <location>
        <begin position="369"/>
        <end position="391"/>
    </location>
</feature>
<sequence length="500" mass="55949">MSVTSKESPSPVVSESPEDGGLKSHAEIPEEICIDPEEERRLVRKIDFRVMPLLFLMYFFNSLDRNNLGAAKTDGIDKDLNFTKYQYNILVSVFYIPYCALTVPANMLTRKLSARWTLPSYLVFWGCTVILSPACKNFGGLATLRILLGVAEAGFGVGGVFYLTQFYKRDELAKRIALFYGSQTVSGAFSGLIAFGLFQVKGKLHGWQYLYLVEGALTITIGLVALAFLPQPPHAAKFLNEREREICRLRSLRDASQAVGVKLQLRDFFAPLKDWKLWAWSFIAFCFGVTNASVGNFTPLIVAKLGYSTVKTNLYTVAPYLVSAILLFAMATSSDYFRERTYHLVSAFTMSCVGFIIIASIDVESHIGVAYFAVFLIVGGCFTPSILFHSWHQNNVLSEDRRAFNIAFITFLCNAAGLVASNVFTPDSAPKYIPALVTNYAFLAAAIVVTLAMRFWMKRQNTLRNKEQGVNWTSADVPTHLLRADVSENPHENVHFRFFL</sequence>